<feature type="chain" id="PRO_5042498069" evidence="2">
    <location>
        <begin position="25"/>
        <end position="553"/>
    </location>
</feature>
<comment type="caution">
    <text evidence="4">The sequence shown here is derived from an EMBL/GenBank/DDBJ whole genome shotgun (WGS) entry which is preliminary data.</text>
</comment>
<dbReference type="InterPro" id="IPR036928">
    <property type="entry name" value="AS_sf"/>
</dbReference>
<keyword evidence="5" id="KW-1185">Reference proteome</keyword>
<accession>A0AAI9ZHG2</accession>
<dbReference type="Proteomes" id="UP001243989">
    <property type="component" value="Unassembled WGS sequence"/>
</dbReference>
<dbReference type="PROSITE" id="PS00571">
    <property type="entry name" value="AMIDASES"/>
    <property type="match status" value="1"/>
</dbReference>
<dbReference type="GeneID" id="85480388"/>
<dbReference type="GO" id="GO:0003824">
    <property type="term" value="F:catalytic activity"/>
    <property type="evidence" value="ECO:0007669"/>
    <property type="project" value="InterPro"/>
</dbReference>
<gene>
    <name evidence="4" type="ORF">BDP81DRAFT_501026</name>
</gene>
<evidence type="ECO:0000313" key="4">
    <source>
        <dbReference type="EMBL" id="KAK1624352.1"/>
    </source>
</evidence>
<dbReference type="PANTHER" id="PTHR11895">
    <property type="entry name" value="TRANSAMIDASE"/>
    <property type="match status" value="1"/>
</dbReference>
<comment type="similarity">
    <text evidence="1">Belongs to the amidase family.</text>
</comment>
<evidence type="ECO:0000313" key="5">
    <source>
        <dbReference type="Proteomes" id="UP001243989"/>
    </source>
</evidence>
<dbReference type="InterPro" id="IPR023631">
    <property type="entry name" value="Amidase_dom"/>
</dbReference>
<feature type="signal peptide" evidence="2">
    <location>
        <begin position="1"/>
        <end position="24"/>
    </location>
</feature>
<keyword evidence="2" id="KW-0732">Signal</keyword>
<dbReference type="EMBL" id="JAHMHQ010000024">
    <property type="protein sequence ID" value="KAK1624352.1"/>
    <property type="molecule type" value="Genomic_DNA"/>
</dbReference>
<evidence type="ECO:0000259" key="3">
    <source>
        <dbReference type="Pfam" id="PF01425"/>
    </source>
</evidence>
<dbReference type="InterPro" id="IPR000120">
    <property type="entry name" value="Amidase"/>
</dbReference>
<dbReference type="Gene3D" id="3.90.1300.10">
    <property type="entry name" value="Amidase signature (AS) domain"/>
    <property type="match status" value="1"/>
</dbReference>
<dbReference type="Pfam" id="PF01425">
    <property type="entry name" value="Amidase"/>
    <property type="match status" value="1"/>
</dbReference>
<organism evidence="4 5">
    <name type="scientific">Colletotrichum phormii</name>
    <dbReference type="NCBI Taxonomy" id="359342"/>
    <lineage>
        <taxon>Eukaryota</taxon>
        <taxon>Fungi</taxon>
        <taxon>Dikarya</taxon>
        <taxon>Ascomycota</taxon>
        <taxon>Pezizomycotina</taxon>
        <taxon>Sordariomycetes</taxon>
        <taxon>Hypocreomycetidae</taxon>
        <taxon>Glomerellales</taxon>
        <taxon>Glomerellaceae</taxon>
        <taxon>Colletotrichum</taxon>
        <taxon>Colletotrichum acutatum species complex</taxon>
    </lineage>
</organism>
<dbReference type="SUPFAM" id="SSF75304">
    <property type="entry name" value="Amidase signature (AS) enzymes"/>
    <property type="match status" value="1"/>
</dbReference>
<evidence type="ECO:0000256" key="2">
    <source>
        <dbReference type="SAM" id="SignalP"/>
    </source>
</evidence>
<dbReference type="PANTHER" id="PTHR11895:SF83">
    <property type="entry name" value="AMIDASE"/>
    <property type="match status" value="1"/>
</dbReference>
<dbReference type="AlphaFoldDB" id="A0AAI9ZHG2"/>
<reference evidence="4" key="1">
    <citation type="submission" date="2021-06" db="EMBL/GenBank/DDBJ databases">
        <title>Comparative genomics, transcriptomics and evolutionary studies reveal genomic signatures of adaptation to plant cell wall in hemibiotrophic fungi.</title>
        <authorList>
            <consortium name="DOE Joint Genome Institute"/>
            <person name="Baroncelli R."/>
            <person name="Diaz J.F."/>
            <person name="Benocci T."/>
            <person name="Peng M."/>
            <person name="Battaglia E."/>
            <person name="Haridas S."/>
            <person name="Andreopoulos W."/>
            <person name="Labutti K."/>
            <person name="Pangilinan J."/>
            <person name="Floch G.L."/>
            <person name="Makela M.R."/>
            <person name="Henrissat B."/>
            <person name="Grigoriev I.V."/>
            <person name="Crouch J.A."/>
            <person name="De Vries R.P."/>
            <person name="Sukno S.A."/>
            <person name="Thon M.R."/>
        </authorList>
    </citation>
    <scope>NUCLEOTIDE SEQUENCE</scope>
    <source>
        <strain evidence="4">CBS 102054</strain>
    </source>
</reference>
<proteinExistence type="inferred from homology"/>
<name>A0AAI9ZHG2_9PEZI</name>
<dbReference type="InterPro" id="IPR020556">
    <property type="entry name" value="Amidase_CS"/>
</dbReference>
<sequence>MSTTSTILSHLSSLHLLDIMSVFSLEVEKANPVTAEVLDDSLRALGVTIKPEEKDEYQRLLAVFHESVVGLMSLPDYVPPIDEERFPREEIRFPDASENPLGAWAWRCRVEDKTKSGGILAGKTVAIKDNIAVKGVPMLLGTDFVKDYVPNTDATCVTRLLESGAIISGKSVCENMCHSATSSSSSTGHVHNPYAKGYSSGGSSSGSGALVANGDVDMALGADQGGSIRVPAGWCGLYGLKPTFGLVPYTACGSNEPTNDHVGPMTRTLLDNAIMLQVIAGNDNIDDRSFAAPSPDNVPKYYDNLTKLANPKDLSGVKIGILVEGMNQPSVEPRVKTCVEAAIEGFRDLGATVEEVSIPFHSKGAAVWTAISKSGGYLAKRNLAFGRRGHIMTDLTDKFQNLTQEQWDNAYVSSKNIYLNGIYAQAAFPELLGKATNLSRKLRDDYDNALREFDVLVTPNLPYVANSHTPYDVSPLEKIGKQVGLTANTAPFNQSGHPVLAMPIGMLPIEEGPLQGSGTKLPVSMQVIGKWWHEEDVYRVAYAWSLEYDWKTT</sequence>
<feature type="domain" description="Amidase" evidence="3">
    <location>
        <begin position="114"/>
        <end position="537"/>
    </location>
</feature>
<protein>
    <submittedName>
        <fullName evidence="4">Amidase</fullName>
    </submittedName>
</protein>
<dbReference type="RefSeq" id="XP_060440347.1">
    <property type="nucleotide sequence ID" value="XM_060595526.1"/>
</dbReference>
<evidence type="ECO:0000256" key="1">
    <source>
        <dbReference type="ARBA" id="ARBA00009199"/>
    </source>
</evidence>